<dbReference type="HOGENOM" id="CLU_161336_2_2_9"/>
<dbReference type="InterPro" id="IPR014238">
    <property type="entry name" value="Spore_YlmC/YmxH"/>
</dbReference>
<proteinExistence type="predicted"/>
<dbReference type="InterPro" id="IPR011033">
    <property type="entry name" value="PRC_barrel-like_sf"/>
</dbReference>
<dbReference type="PANTHER" id="PTHR40061:SF1">
    <property type="entry name" value="SPORULATION PROTEIN YLMC-RELATED"/>
    <property type="match status" value="1"/>
</dbReference>
<dbReference type="OrthoDB" id="6024937at2"/>
<dbReference type="NCBIfam" id="TIGR02888">
    <property type="entry name" value="spore_YlmC_YmxH"/>
    <property type="match status" value="1"/>
</dbReference>
<dbReference type="PANTHER" id="PTHR40061">
    <property type="entry name" value="SPORULATION PROTEIN YLMC-RELATED"/>
    <property type="match status" value="1"/>
</dbReference>
<accession>F0SU05</accession>
<dbReference type="Proteomes" id="UP000007488">
    <property type="component" value="Chromosome"/>
</dbReference>
<evidence type="ECO:0000313" key="1">
    <source>
        <dbReference type="EMBL" id="ADY56528.1"/>
    </source>
</evidence>
<evidence type="ECO:0000313" key="2">
    <source>
        <dbReference type="Proteomes" id="UP000007488"/>
    </source>
</evidence>
<protein>
    <submittedName>
        <fullName evidence="1">Sporulation protein, YlmC/YmxH family</fullName>
    </submittedName>
</protein>
<dbReference type="SUPFAM" id="SSF50346">
    <property type="entry name" value="PRC-barrel domain"/>
    <property type="match status" value="1"/>
</dbReference>
<organism evidence="1 2">
    <name type="scientific">Syntrophobotulus glycolicus (strain DSM 8271 / FlGlyR)</name>
    <dbReference type="NCBI Taxonomy" id="645991"/>
    <lineage>
        <taxon>Bacteria</taxon>
        <taxon>Bacillati</taxon>
        <taxon>Bacillota</taxon>
        <taxon>Clostridia</taxon>
        <taxon>Eubacteriales</taxon>
        <taxon>Desulfitobacteriaceae</taxon>
        <taxon>Syntrophobotulus</taxon>
    </lineage>
</organism>
<reference evidence="1 2" key="1">
    <citation type="journal article" date="2011" name="Stand. Genomic Sci.">
        <title>Complete genome sequence of Syntrophobotulus glycolicus type strain (FlGlyR).</title>
        <authorList>
            <person name="Han C."/>
            <person name="Mwirichia R."/>
            <person name="Chertkov O."/>
            <person name="Held B."/>
            <person name="Lapidus A."/>
            <person name="Nolan M."/>
            <person name="Lucas S."/>
            <person name="Hammon N."/>
            <person name="Deshpande S."/>
            <person name="Cheng J.F."/>
            <person name="Tapia R."/>
            <person name="Goodwin L."/>
            <person name="Pitluck S."/>
            <person name="Huntemann M."/>
            <person name="Liolios K."/>
            <person name="Ivanova N."/>
            <person name="Pagani I."/>
            <person name="Mavromatis K."/>
            <person name="Ovchinikova G."/>
            <person name="Pati A."/>
            <person name="Chen A."/>
            <person name="Palaniappan K."/>
            <person name="Land M."/>
            <person name="Hauser L."/>
            <person name="Brambilla E.M."/>
            <person name="Rohde M."/>
            <person name="Spring S."/>
            <person name="Sikorski J."/>
            <person name="Goker M."/>
            <person name="Woyke T."/>
            <person name="Bristow J."/>
            <person name="Eisen J.A."/>
            <person name="Markowitz V."/>
            <person name="Hugenholtz P."/>
            <person name="Kyrpides N.C."/>
            <person name="Klenk H.P."/>
            <person name="Detter J.C."/>
        </authorList>
    </citation>
    <scope>NUCLEOTIDE SEQUENCE [LARGE SCALE GENOMIC DNA]</scope>
    <source>
        <strain evidence="2">DSM 8271 / FlGlyR</strain>
    </source>
</reference>
<name>F0SU05_SYNGF</name>
<dbReference type="RefSeq" id="WP_013625393.1">
    <property type="nucleotide sequence ID" value="NC_015172.1"/>
</dbReference>
<gene>
    <name evidence="1" type="ordered locus">Sgly_2239</name>
</gene>
<dbReference type="STRING" id="645991.Sgly_2239"/>
<keyword evidence="2" id="KW-1185">Reference proteome</keyword>
<dbReference type="KEGG" id="sgy:Sgly_2239"/>
<dbReference type="Gene3D" id="2.30.30.240">
    <property type="entry name" value="PRC-barrel domain"/>
    <property type="match status" value="1"/>
</dbReference>
<dbReference type="eggNOG" id="COG1873">
    <property type="taxonomic scope" value="Bacteria"/>
</dbReference>
<sequence length="86" mass="9515">MLLSELAEKEIVNLHDGAKLGTMGESDIRINDQGGIEAIIVSPRANHVWFLAKNSNRENENIVIPWQAVKKIGNEVIIVDIDIPSL</sequence>
<dbReference type="AlphaFoldDB" id="F0SU05"/>
<reference evidence="2" key="2">
    <citation type="submission" date="2011-02" db="EMBL/GenBank/DDBJ databases">
        <title>The complete genome of Syntrophobotulus glycolicus DSM 8271.</title>
        <authorList>
            <person name="Lucas S."/>
            <person name="Copeland A."/>
            <person name="Lapidus A."/>
            <person name="Bruce D."/>
            <person name="Goodwin L."/>
            <person name="Pitluck S."/>
            <person name="Kyrpides N."/>
            <person name="Mavromatis K."/>
            <person name="Pagani I."/>
            <person name="Ivanova N."/>
            <person name="Mikhailova N."/>
            <person name="Chertkov O."/>
            <person name="Held B."/>
            <person name="Detter J.C."/>
            <person name="Tapia R."/>
            <person name="Han C."/>
            <person name="Land M."/>
            <person name="Hauser L."/>
            <person name="Markowitz V."/>
            <person name="Cheng J.-F."/>
            <person name="Hugenholtz P."/>
            <person name="Woyke T."/>
            <person name="Wu D."/>
            <person name="Spring S."/>
            <person name="Schroeder M."/>
            <person name="Brambilla E."/>
            <person name="Klenk H.-P."/>
            <person name="Eisen J.A."/>
        </authorList>
    </citation>
    <scope>NUCLEOTIDE SEQUENCE [LARGE SCALE GENOMIC DNA]</scope>
    <source>
        <strain evidence="2">DSM 8271 / FlGlyR</strain>
    </source>
</reference>
<dbReference type="EMBL" id="CP002547">
    <property type="protein sequence ID" value="ADY56528.1"/>
    <property type="molecule type" value="Genomic_DNA"/>
</dbReference>